<sequence length="125" mass="14421">MSRSKRIKRIAVYLTPEELQLAETMAKNLQVSISSLFRYHTFKQQHQPALCQKLAELNLRLKPIALATEQALWMGEKITQPANFEDLIEQTLALLKQVQQQQMNVPLLMNLSDIEENLEAPSENF</sequence>
<proteinExistence type="predicted"/>
<organism evidence="1 2">
    <name type="scientific">Phormidium nigroviride PCC 7112</name>
    <dbReference type="NCBI Taxonomy" id="179408"/>
    <lineage>
        <taxon>Bacteria</taxon>
        <taxon>Bacillati</taxon>
        <taxon>Cyanobacteriota</taxon>
        <taxon>Cyanophyceae</taxon>
        <taxon>Oscillatoriophycideae</taxon>
        <taxon>Oscillatoriales</taxon>
        <taxon>Oscillatoriaceae</taxon>
        <taxon>Phormidium</taxon>
    </lineage>
</organism>
<evidence type="ECO:0000313" key="1">
    <source>
        <dbReference type="EMBL" id="AFZ10593.1"/>
    </source>
</evidence>
<dbReference type="Proteomes" id="UP000010478">
    <property type="component" value="Plasmid pOSC7112.01"/>
</dbReference>
<keyword evidence="1" id="KW-0614">Plasmid</keyword>
<evidence type="ECO:0000313" key="2">
    <source>
        <dbReference type="Proteomes" id="UP000010478"/>
    </source>
</evidence>
<accession>K9VR91</accession>
<dbReference type="RefSeq" id="WP_015211765.1">
    <property type="nucleotide sequence ID" value="NC_019763.1"/>
</dbReference>
<reference evidence="1 2" key="1">
    <citation type="submission" date="2012-05" db="EMBL/GenBank/DDBJ databases">
        <title>Finished plasmid 1 of genome of Oscillatoria sp. PCC 7112.</title>
        <authorList>
            <consortium name="US DOE Joint Genome Institute"/>
            <person name="Gugger M."/>
            <person name="Coursin T."/>
            <person name="Rippka R."/>
            <person name="Tandeau De Marsac N."/>
            <person name="Huntemann M."/>
            <person name="Wei C.-L."/>
            <person name="Han J."/>
            <person name="Detter J.C."/>
            <person name="Han C."/>
            <person name="Tapia R."/>
            <person name="Davenport K."/>
            <person name="Daligault H."/>
            <person name="Erkkila T."/>
            <person name="Gu W."/>
            <person name="Munk A.C.C."/>
            <person name="Teshima H."/>
            <person name="Xu Y."/>
            <person name="Chain P."/>
            <person name="Chen A."/>
            <person name="Krypides N."/>
            <person name="Mavromatis K."/>
            <person name="Markowitz V."/>
            <person name="Szeto E."/>
            <person name="Ivanova N."/>
            <person name="Mikhailova N."/>
            <person name="Ovchinnikova G."/>
            <person name="Pagani I."/>
            <person name="Pati A."/>
            <person name="Goodwin L."/>
            <person name="Peters L."/>
            <person name="Pitluck S."/>
            <person name="Woyke T."/>
            <person name="Kerfeld C."/>
        </authorList>
    </citation>
    <scope>NUCLEOTIDE SEQUENCE [LARGE SCALE GENOMIC DNA]</scope>
    <source>
        <strain evidence="1 2">PCC 7112</strain>
        <plasmid evidence="1 2">pOSC7112.01</plasmid>
    </source>
</reference>
<dbReference type="EMBL" id="CP003615">
    <property type="protein sequence ID" value="AFZ10593.1"/>
    <property type="molecule type" value="Genomic_DNA"/>
</dbReference>
<dbReference type="KEGG" id="oni:Osc7112_6443"/>
<dbReference type="AlphaFoldDB" id="K9VR91"/>
<name>K9VR91_9CYAN</name>
<protein>
    <submittedName>
        <fullName evidence="1">Uncharacterized protein</fullName>
    </submittedName>
</protein>
<dbReference type="HOGENOM" id="CLU_1990412_0_0_3"/>
<dbReference type="OrthoDB" id="466267at2"/>
<keyword evidence="2" id="KW-1185">Reference proteome</keyword>
<gene>
    <name evidence="1" type="ORF">Osc7112_6443</name>
</gene>
<geneLocation type="plasmid" evidence="1 2">
    <name>pOSC7112.01</name>
</geneLocation>